<dbReference type="InterPro" id="IPR002942">
    <property type="entry name" value="S4_RNA-bd"/>
</dbReference>
<dbReference type="PROSITE" id="PS50889">
    <property type="entry name" value="S4"/>
    <property type="match status" value="1"/>
</dbReference>
<sequence length="122" mass="13962">MTEPTLRLDKWLWYARFFKTRSLATKVVTAGKVRVDGTPVSKPSRTISPGCVLTFPQAHDIRVVRVIALAEKRGPASDAQELYEDMTPVREKQPYNPSYEGKGRPTKRDARKLRHDRTSHLE</sequence>
<reference evidence="4 5" key="1">
    <citation type="submission" date="2020-06" db="EMBL/GenBank/DDBJ databases">
        <title>Sulfitobacter algicola sp. nov., isolated from green algae.</title>
        <authorList>
            <person name="Wang C."/>
        </authorList>
    </citation>
    <scope>NUCLEOTIDE SEQUENCE [LARGE SCALE GENOMIC DNA]</scope>
    <source>
        <strain evidence="4 5">1151</strain>
    </source>
</reference>
<dbReference type="SUPFAM" id="SSF55174">
    <property type="entry name" value="Alpha-L RNA-binding motif"/>
    <property type="match status" value="1"/>
</dbReference>
<keyword evidence="1" id="KW-0694">RNA-binding</keyword>
<proteinExistence type="predicted"/>
<evidence type="ECO:0000256" key="1">
    <source>
        <dbReference type="PROSITE-ProRule" id="PRU00182"/>
    </source>
</evidence>
<feature type="region of interest" description="Disordered" evidence="2">
    <location>
        <begin position="74"/>
        <end position="122"/>
    </location>
</feature>
<accession>A0ABX2IN33</accession>
<evidence type="ECO:0000256" key="2">
    <source>
        <dbReference type="SAM" id="MobiDB-lite"/>
    </source>
</evidence>
<dbReference type="SMART" id="SM00363">
    <property type="entry name" value="S4"/>
    <property type="match status" value="1"/>
</dbReference>
<comment type="caution">
    <text evidence="4">The sequence shown here is derived from an EMBL/GenBank/DDBJ whole genome shotgun (WGS) entry which is preliminary data.</text>
</comment>
<gene>
    <name evidence="4" type="ORF">HRQ87_05700</name>
</gene>
<protein>
    <submittedName>
        <fullName evidence="4">RNA-binding S4 domain-containing protein</fullName>
    </submittedName>
</protein>
<organism evidence="4 5">
    <name type="scientific">Parasulfitobacter algicola</name>
    <dbReference type="NCBI Taxonomy" id="2614809"/>
    <lineage>
        <taxon>Bacteria</taxon>
        <taxon>Pseudomonadati</taxon>
        <taxon>Pseudomonadota</taxon>
        <taxon>Alphaproteobacteria</taxon>
        <taxon>Rhodobacterales</taxon>
        <taxon>Roseobacteraceae</taxon>
        <taxon>Parasulfitobacter</taxon>
    </lineage>
</organism>
<evidence type="ECO:0000313" key="5">
    <source>
        <dbReference type="Proteomes" id="UP000777935"/>
    </source>
</evidence>
<dbReference type="EMBL" id="JABUFE010000002">
    <property type="protein sequence ID" value="NSX54289.1"/>
    <property type="molecule type" value="Genomic_DNA"/>
</dbReference>
<keyword evidence="5" id="KW-1185">Reference proteome</keyword>
<name>A0ABX2IN33_9RHOB</name>
<dbReference type="InterPro" id="IPR036986">
    <property type="entry name" value="S4_RNA-bd_sf"/>
</dbReference>
<dbReference type="RefSeq" id="WP_174136145.1">
    <property type="nucleotide sequence ID" value="NZ_JABUFE010000002.1"/>
</dbReference>
<dbReference type="Gene3D" id="3.10.290.10">
    <property type="entry name" value="RNA-binding S4 domain"/>
    <property type="match status" value="1"/>
</dbReference>
<feature type="domain" description="RNA-binding S4" evidence="3">
    <location>
        <begin position="6"/>
        <end position="71"/>
    </location>
</feature>
<dbReference type="CDD" id="cd00165">
    <property type="entry name" value="S4"/>
    <property type="match status" value="1"/>
</dbReference>
<dbReference type="Proteomes" id="UP000777935">
    <property type="component" value="Unassembled WGS sequence"/>
</dbReference>
<evidence type="ECO:0000313" key="4">
    <source>
        <dbReference type="EMBL" id="NSX54289.1"/>
    </source>
</evidence>
<dbReference type="Pfam" id="PF01479">
    <property type="entry name" value="S4"/>
    <property type="match status" value="1"/>
</dbReference>
<evidence type="ECO:0000259" key="3">
    <source>
        <dbReference type="SMART" id="SM00363"/>
    </source>
</evidence>